<evidence type="ECO:0000256" key="4">
    <source>
        <dbReference type="SAM" id="MobiDB-lite"/>
    </source>
</evidence>
<keyword evidence="1 3" id="KW-0853">WD repeat</keyword>
<dbReference type="AlphaFoldDB" id="A0A9P5MRK6"/>
<feature type="repeat" description="WD" evidence="3">
    <location>
        <begin position="125"/>
        <end position="167"/>
    </location>
</feature>
<evidence type="ECO:0000313" key="5">
    <source>
        <dbReference type="EMBL" id="KAF8475358.1"/>
    </source>
</evidence>
<dbReference type="PANTHER" id="PTHR44675">
    <property type="entry name" value="PAK1 INTERACTING PROTEIN 1"/>
    <property type="match status" value="1"/>
</dbReference>
<dbReference type="Gene3D" id="2.130.10.10">
    <property type="entry name" value="YVTN repeat-like/Quinoprotein amine dehydrogenase"/>
    <property type="match status" value="2"/>
</dbReference>
<evidence type="ECO:0000256" key="2">
    <source>
        <dbReference type="ARBA" id="ARBA00022737"/>
    </source>
</evidence>
<feature type="compositionally biased region" description="Acidic residues" evidence="4">
    <location>
        <begin position="441"/>
        <end position="451"/>
    </location>
</feature>
<gene>
    <name evidence="5" type="ORF">DFH94DRAFT_761001</name>
</gene>
<accession>A0A9P5MRK6</accession>
<protein>
    <submittedName>
        <fullName evidence="5">WD40-repeat-containing domain protein</fullName>
    </submittedName>
</protein>
<dbReference type="InterPro" id="IPR001680">
    <property type="entry name" value="WD40_rpt"/>
</dbReference>
<dbReference type="PROSITE" id="PS50082">
    <property type="entry name" value="WD_REPEATS_2"/>
    <property type="match status" value="2"/>
</dbReference>
<keyword evidence="6" id="KW-1185">Reference proteome</keyword>
<dbReference type="SMART" id="SM00320">
    <property type="entry name" value="WD40"/>
    <property type="match status" value="5"/>
</dbReference>
<dbReference type="InterPro" id="IPR019775">
    <property type="entry name" value="WD40_repeat_CS"/>
</dbReference>
<dbReference type="PANTHER" id="PTHR44675:SF1">
    <property type="entry name" value="P21-ACTIVATED PROTEIN KINASE-INTERACTING PROTEIN 1"/>
    <property type="match status" value="1"/>
</dbReference>
<sequence length="451" mass="49584">MSSNPKSAKTTERLAKKAKHREHSNVKPAKKQALSAQDKPRNVSFKTSELEVGTSADARVDDVSTEAGDAGLTSGREKKKTSLPSSFKIIAGSYERLLYGLEGTVSVSSSAASELEWTLKPIFIFPAHVSHIKSVAASPQGGKWLASGSGDEIIKVWDLRRRKEVGGLMQHEGSITHLTFPSRSHLISASEDGTLCVFRARDWAVLRSLKGHKGRVNSVSVHPSGKVALSVGKDRTLYMWDLMRGRRAASMKLGYEGELVRWSTTGSLLIVQHQRTINVYSTDLEVLYTLEHASRIHDVKFVQRVDREGEVVFVAAEDKKTTVYEISLDTDTVLRPIAYFVGHKNRVKAIDTIRIALPSTRGDSTTILSTVSSDGTINVYDLSLLPSPTPTESSDIPEISPVVTYDSKGSRLTCVTLAESGVDHPEKQMPEKGAKRKRDIDEESEEWQGLS</sequence>
<dbReference type="PROSITE" id="PS50294">
    <property type="entry name" value="WD_REPEATS_REGION"/>
    <property type="match status" value="2"/>
</dbReference>
<feature type="region of interest" description="Disordered" evidence="4">
    <location>
        <begin position="418"/>
        <end position="451"/>
    </location>
</feature>
<dbReference type="PROSITE" id="PS00678">
    <property type="entry name" value="WD_REPEATS_1"/>
    <property type="match status" value="2"/>
</dbReference>
<feature type="region of interest" description="Disordered" evidence="4">
    <location>
        <begin position="1"/>
        <end position="79"/>
    </location>
</feature>
<dbReference type="Pfam" id="PF00400">
    <property type="entry name" value="WD40"/>
    <property type="match status" value="3"/>
</dbReference>
<dbReference type="Proteomes" id="UP000759537">
    <property type="component" value="Unassembled WGS sequence"/>
</dbReference>
<reference evidence="5" key="1">
    <citation type="submission" date="2019-10" db="EMBL/GenBank/DDBJ databases">
        <authorList>
            <consortium name="DOE Joint Genome Institute"/>
            <person name="Kuo A."/>
            <person name="Miyauchi S."/>
            <person name="Kiss E."/>
            <person name="Drula E."/>
            <person name="Kohler A."/>
            <person name="Sanchez-Garcia M."/>
            <person name="Andreopoulos B."/>
            <person name="Barry K.W."/>
            <person name="Bonito G."/>
            <person name="Buee M."/>
            <person name="Carver A."/>
            <person name="Chen C."/>
            <person name="Cichocki N."/>
            <person name="Clum A."/>
            <person name="Culley D."/>
            <person name="Crous P.W."/>
            <person name="Fauchery L."/>
            <person name="Girlanda M."/>
            <person name="Hayes R."/>
            <person name="Keri Z."/>
            <person name="LaButti K."/>
            <person name="Lipzen A."/>
            <person name="Lombard V."/>
            <person name="Magnuson J."/>
            <person name="Maillard F."/>
            <person name="Morin E."/>
            <person name="Murat C."/>
            <person name="Nolan M."/>
            <person name="Ohm R."/>
            <person name="Pangilinan J."/>
            <person name="Pereira M."/>
            <person name="Perotto S."/>
            <person name="Peter M."/>
            <person name="Riley R."/>
            <person name="Sitrit Y."/>
            <person name="Stielow B."/>
            <person name="Szollosi G."/>
            <person name="Zifcakova L."/>
            <person name="Stursova M."/>
            <person name="Spatafora J.W."/>
            <person name="Tedersoo L."/>
            <person name="Vaario L.-M."/>
            <person name="Yamada A."/>
            <person name="Yan M."/>
            <person name="Wang P."/>
            <person name="Xu J."/>
            <person name="Bruns T."/>
            <person name="Baldrian P."/>
            <person name="Vilgalys R."/>
            <person name="Henrissat B."/>
            <person name="Grigoriev I.V."/>
            <person name="Hibbett D."/>
            <person name="Nagy L.G."/>
            <person name="Martin F.M."/>
        </authorList>
    </citation>
    <scope>NUCLEOTIDE SEQUENCE</scope>
    <source>
        <strain evidence="5">Prilba</strain>
    </source>
</reference>
<dbReference type="InterPro" id="IPR051959">
    <property type="entry name" value="PAK1-Kinase_Regulator"/>
</dbReference>
<evidence type="ECO:0000313" key="6">
    <source>
        <dbReference type="Proteomes" id="UP000759537"/>
    </source>
</evidence>
<dbReference type="SUPFAM" id="SSF50978">
    <property type="entry name" value="WD40 repeat-like"/>
    <property type="match status" value="1"/>
</dbReference>
<keyword evidence="2" id="KW-0677">Repeat</keyword>
<dbReference type="InterPro" id="IPR015943">
    <property type="entry name" value="WD40/YVTN_repeat-like_dom_sf"/>
</dbReference>
<evidence type="ECO:0000256" key="1">
    <source>
        <dbReference type="ARBA" id="ARBA00022574"/>
    </source>
</evidence>
<reference evidence="5" key="2">
    <citation type="journal article" date="2020" name="Nat. Commun.">
        <title>Large-scale genome sequencing of mycorrhizal fungi provides insights into the early evolution of symbiotic traits.</title>
        <authorList>
            <person name="Miyauchi S."/>
            <person name="Kiss E."/>
            <person name="Kuo A."/>
            <person name="Drula E."/>
            <person name="Kohler A."/>
            <person name="Sanchez-Garcia M."/>
            <person name="Morin E."/>
            <person name="Andreopoulos B."/>
            <person name="Barry K.W."/>
            <person name="Bonito G."/>
            <person name="Buee M."/>
            <person name="Carver A."/>
            <person name="Chen C."/>
            <person name="Cichocki N."/>
            <person name="Clum A."/>
            <person name="Culley D."/>
            <person name="Crous P.W."/>
            <person name="Fauchery L."/>
            <person name="Girlanda M."/>
            <person name="Hayes R.D."/>
            <person name="Keri Z."/>
            <person name="LaButti K."/>
            <person name="Lipzen A."/>
            <person name="Lombard V."/>
            <person name="Magnuson J."/>
            <person name="Maillard F."/>
            <person name="Murat C."/>
            <person name="Nolan M."/>
            <person name="Ohm R.A."/>
            <person name="Pangilinan J."/>
            <person name="Pereira M.F."/>
            <person name="Perotto S."/>
            <person name="Peter M."/>
            <person name="Pfister S."/>
            <person name="Riley R."/>
            <person name="Sitrit Y."/>
            <person name="Stielow J.B."/>
            <person name="Szollosi G."/>
            <person name="Zifcakova L."/>
            <person name="Stursova M."/>
            <person name="Spatafora J.W."/>
            <person name="Tedersoo L."/>
            <person name="Vaario L.M."/>
            <person name="Yamada A."/>
            <person name="Yan M."/>
            <person name="Wang P."/>
            <person name="Xu J."/>
            <person name="Bruns T."/>
            <person name="Baldrian P."/>
            <person name="Vilgalys R."/>
            <person name="Dunand C."/>
            <person name="Henrissat B."/>
            <person name="Grigoriev I.V."/>
            <person name="Hibbett D."/>
            <person name="Nagy L.G."/>
            <person name="Martin F.M."/>
        </authorList>
    </citation>
    <scope>NUCLEOTIDE SEQUENCE</scope>
    <source>
        <strain evidence="5">Prilba</strain>
    </source>
</reference>
<organism evidence="5 6">
    <name type="scientific">Russula ochroleuca</name>
    <dbReference type="NCBI Taxonomy" id="152965"/>
    <lineage>
        <taxon>Eukaryota</taxon>
        <taxon>Fungi</taxon>
        <taxon>Dikarya</taxon>
        <taxon>Basidiomycota</taxon>
        <taxon>Agaricomycotina</taxon>
        <taxon>Agaricomycetes</taxon>
        <taxon>Russulales</taxon>
        <taxon>Russulaceae</taxon>
        <taxon>Russula</taxon>
    </lineage>
</organism>
<name>A0A9P5MRK6_9AGAM</name>
<feature type="compositionally biased region" description="Basic and acidic residues" evidence="4">
    <location>
        <begin position="421"/>
        <end position="433"/>
    </location>
</feature>
<dbReference type="InterPro" id="IPR036322">
    <property type="entry name" value="WD40_repeat_dom_sf"/>
</dbReference>
<feature type="repeat" description="WD" evidence="3">
    <location>
        <begin position="209"/>
        <end position="250"/>
    </location>
</feature>
<evidence type="ECO:0000256" key="3">
    <source>
        <dbReference type="PROSITE-ProRule" id="PRU00221"/>
    </source>
</evidence>
<comment type="caution">
    <text evidence="5">The sequence shown here is derived from an EMBL/GenBank/DDBJ whole genome shotgun (WGS) entry which is preliminary data.</text>
</comment>
<proteinExistence type="predicted"/>
<dbReference type="EMBL" id="WHVB01000016">
    <property type="protein sequence ID" value="KAF8475358.1"/>
    <property type="molecule type" value="Genomic_DNA"/>
</dbReference>
<dbReference type="OrthoDB" id="308449at2759"/>